<dbReference type="GO" id="GO:0003677">
    <property type="term" value="F:DNA binding"/>
    <property type="evidence" value="ECO:0007669"/>
    <property type="project" value="UniProtKB-UniRule"/>
</dbReference>
<evidence type="ECO:0000256" key="5">
    <source>
        <dbReference type="ARBA" id="ARBA00023172"/>
    </source>
</evidence>
<reference evidence="9 10" key="1">
    <citation type="submission" date="2018-08" db="EMBL/GenBank/DDBJ databases">
        <title>Form III RuBisCO-mediated autotrophy in Thermodesulfobium bacteria.</title>
        <authorList>
            <person name="Toshchakov S.V."/>
            <person name="Kublanov I.V."/>
            <person name="Frolov E."/>
            <person name="Bonch-Osmolovskaya E.A."/>
            <person name="Tourova T.P."/>
            <person name="Chernych N.A."/>
            <person name="Lebedinsky A.V."/>
        </authorList>
    </citation>
    <scope>NUCLEOTIDE SEQUENCE [LARGE SCALE GENOMIC DNA]</scope>
    <source>
        <strain evidence="9 10">SR</strain>
    </source>
</reference>
<comment type="function">
    <text evidence="1">Site-specific tyrosine recombinase, which acts by catalyzing the cutting and rejoining of the recombining DNA molecules.</text>
</comment>
<protein>
    <submittedName>
        <fullName evidence="9">Integrase</fullName>
    </submittedName>
</protein>
<dbReference type="PROSITE" id="PS51898">
    <property type="entry name" value="TYR_RECOMBINASE"/>
    <property type="match status" value="1"/>
</dbReference>
<dbReference type="Gene3D" id="1.10.150.130">
    <property type="match status" value="1"/>
</dbReference>
<evidence type="ECO:0000256" key="3">
    <source>
        <dbReference type="ARBA" id="ARBA00022908"/>
    </source>
</evidence>
<dbReference type="InterPro" id="IPR050090">
    <property type="entry name" value="Tyrosine_recombinase_XerCD"/>
</dbReference>
<comment type="caution">
    <text evidence="9">The sequence shown here is derived from an EMBL/GenBank/DDBJ whole genome shotgun (WGS) entry which is preliminary data.</text>
</comment>
<dbReference type="InterPro" id="IPR044068">
    <property type="entry name" value="CB"/>
</dbReference>
<dbReference type="InterPro" id="IPR002104">
    <property type="entry name" value="Integrase_catalytic"/>
</dbReference>
<dbReference type="AlphaFoldDB" id="A0A3D8P0Q3"/>
<evidence type="ECO:0000313" key="10">
    <source>
        <dbReference type="Proteomes" id="UP000256329"/>
    </source>
</evidence>
<gene>
    <name evidence="9" type="ORF">DXX99_10980</name>
</gene>
<accession>A0A3D8P0Q3</accession>
<dbReference type="EMBL" id="QSLN01000047">
    <property type="protein sequence ID" value="RDV80179.1"/>
    <property type="molecule type" value="Genomic_DNA"/>
</dbReference>
<keyword evidence="4 6" id="KW-0238">DNA-binding</keyword>
<dbReference type="SUPFAM" id="SSF56349">
    <property type="entry name" value="DNA breaking-rejoining enzymes"/>
    <property type="match status" value="1"/>
</dbReference>
<name>A0A3D8P0Q3_9THEO</name>
<dbReference type="InterPro" id="IPR004107">
    <property type="entry name" value="Integrase_SAM-like_N"/>
</dbReference>
<evidence type="ECO:0000259" key="7">
    <source>
        <dbReference type="PROSITE" id="PS51898"/>
    </source>
</evidence>
<dbReference type="GO" id="GO:0015074">
    <property type="term" value="P:DNA integration"/>
    <property type="evidence" value="ECO:0007669"/>
    <property type="project" value="UniProtKB-KW"/>
</dbReference>
<dbReference type="Pfam" id="PF00589">
    <property type="entry name" value="Phage_integrase"/>
    <property type="match status" value="1"/>
</dbReference>
<dbReference type="InterPro" id="IPR010998">
    <property type="entry name" value="Integrase_recombinase_N"/>
</dbReference>
<evidence type="ECO:0000256" key="6">
    <source>
        <dbReference type="PROSITE-ProRule" id="PRU01248"/>
    </source>
</evidence>
<feature type="non-terminal residue" evidence="9">
    <location>
        <position position="232"/>
    </location>
</feature>
<feature type="domain" description="Core-binding (CB)" evidence="8">
    <location>
        <begin position="1"/>
        <end position="86"/>
    </location>
</feature>
<proteinExistence type="inferred from homology"/>
<dbReference type="Pfam" id="PF13495">
    <property type="entry name" value="Phage_int_SAM_4"/>
    <property type="match status" value="1"/>
</dbReference>
<organism evidence="9 10">
    <name type="scientific">Ammonifex thiophilus</name>
    <dbReference type="NCBI Taxonomy" id="444093"/>
    <lineage>
        <taxon>Bacteria</taxon>
        <taxon>Bacillati</taxon>
        <taxon>Bacillota</taxon>
        <taxon>Clostridia</taxon>
        <taxon>Thermoanaerobacterales</taxon>
        <taxon>Thermoanaerobacteraceae</taxon>
        <taxon>Ammonifex</taxon>
    </lineage>
</organism>
<comment type="similarity">
    <text evidence="2">Belongs to the 'phage' integrase family.</text>
</comment>
<dbReference type="Gene3D" id="1.10.443.10">
    <property type="entry name" value="Intergrase catalytic core"/>
    <property type="match status" value="1"/>
</dbReference>
<dbReference type="PANTHER" id="PTHR30349:SF41">
    <property type="entry name" value="INTEGRASE_RECOMBINASE PROTEIN MJ0367-RELATED"/>
    <property type="match status" value="1"/>
</dbReference>
<dbReference type="RefSeq" id="WP_115793505.1">
    <property type="nucleotide sequence ID" value="NZ_QSLN01000047.1"/>
</dbReference>
<sequence>MSDWLSDFEDFCLRCGLSPSSVRAYLGVVKRFVAWWEGTSGEAFDPRAVTPLDVADYRRYLQGRGFKPATVNFNLEAIKSFFRWLKEERALPDNPAEGVKKVPEARLSPRWLTRREVGLLARAVQRYGTAKDKALFALLLHAGLRVSEAVSLRLEDVVIRERSGFVRVRYGKGGKYREVPLNSTVRRILKEYLAELPPRGGEWLFPGKRGPMTPRAVQKRLKLFGRIAGVEV</sequence>
<evidence type="ECO:0000259" key="8">
    <source>
        <dbReference type="PROSITE" id="PS51900"/>
    </source>
</evidence>
<dbReference type="InterPro" id="IPR013762">
    <property type="entry name" value="Integrase-like_cat_sf"/>
</dbReference>
<evidence type="ECO:0000256" key="1">
    <source>
        <dbReference type="ARBA" id="ARBA00003283"/>
    </source>
</evidence>
<evidence type="ECO:0000313" key="9">
    <source>
        <dbReference type="EMBL" id="RDV80179.1"/>
    </source>
</evidence>
<evidence type="ECO:0000256" key="2">
    <source>
        <dbReference type="ARBA" id="ARBA00008857"/>
    </source>
</evidence>
<keyword evidence="10" id="KW-1185">Reference proteome</keyword>
<keyword evidence="3" id="KW-0229">DNA integration</keyword>
<evidence type="ECO:0000256" key="4">
    <source>
        <dbReference type="ARBA" id="ARBA00023125"/>
    </source>
</evidence>
<dbReference type="OrthoDB" id="184666at2"/>
<dbReference type="Proteomes" id="UP000256329">
    <property type="component" value="Unassembled WGS sequence"/>
</dbReference>
<dbReference type="InterPro" id="IPR011010">
    <property type="entry name" value="DNA_brk_join_enz"/>
</dbReference>
<dbReference type="PANTHER" id="PTHR30349">
    <property type="entry name" value="PHAGE INTEGRASE-RELATED"/>
    <property type="match status" value="1"/>
</dbReference>
<dbReference type="PROSITE" id="PS51900">
    <property type="entry name" value="CB"/>
    <property type="match status" value="1"/>
</dbReference>
<feature type="domain" description="Tyr recombinase" evidence="7">
    <location>
        <begin position="107"/>
        <end position="232"/>
    </location>
</feature>
<keyword evidence="5" id="KW-0233">DNA recombination</keyword>
<dbReference type="GO" id="GO:0006310">
    <property type="term" value="P:DNA recombination"/>
    <property type="evidence" value="ECO:0007669"/>
    <property type="project" value="UniProtKB-KW"/>
</dbReference>